<dbReference type="CDD" id="cd04301">
    <property type="entry name" value="NAT_SF"/>
    <property type="match status" value="1"/>
</dbReference>
<keyword evidence="3" id="KW-1185">Reference proteome</keyword>
<sequence length="150" mass="17375">MMKIISVREQPDYTDRAIAYFQKAWPEVAPVIYQDCIANAVNATQVLPQWYLLLDDNKIIGGAGLITNDFISRMDLYPWLCALFIDEQHRNKGYSKYLVDHIKAATKRFGFPDLYLSTDISGYYEKLGFSYIGIGYHPWNESSKIYRVTL</sequence>
<gene>
    <name evidence="2" type="ORF">O3P16_05345</name>
</gene>
<reference evidence="2 3" key="1">
    <citation type="submission" date="2022-12" db="EMBL/GenBank/DDBJ databases">
        <title>Chitinophagaceae gen. sp. nov., a new member of the family Chitinophagaceae, isolated from soil in a chemical factory.</title>
        <authorList>
            <person name="Ke Z."/>
        </authorList>
    </citation>
    <scope>NUCLEOTIDE SEQUENCE [LARGE SCALE GENOMIC DNA]</scope>
    <source>
        <strain evidence="2 3">LY-5</strain>
    </source>
</reference>
<protein>
    <submittedName>
        <fullName evidence="2">GNAT family N-acetyltransferase</fullName>
    </submittedName>
</protein>
<dbReference type="PROSITE" id="PS51186">
    <property type="entry name" value="GNAT"/>
    <property type="match status" value="1"/>
</dbReference>
<accession>A0ABT4UH99</accession>
<feature type="domain" description="N-acetyltransferase" evidence="1">
    <location>
        <begin position="2"/>
        <end position="150"/>
    </location>
</feature>
<evidence type="ECO:0000313" key="3">
    <source>
        <dbReference type="Proteomes" id="UP001210231"/>
    </source>
</evidence>
<proteinExistence type="predicted"/>
<evidence type="ECO:0000259" key="1">
    <source>
        <dbReference type="PROSITE" id="PS51186"/>
    </source>
</evidence>
<name>A0ABT4UH99_9BACT</name>
<dbReference type="Pfam" id="PF00583">
    <property type="entry name" value="Acetyltransf_1"/>
    <property type="match status" value="1"/>
</dbReference>
<dbReference type="Gene3D" id="3.40.630.30">
    <property type="match status" value="1"/>
</dbReference>
<dbReference type="RefSeq" id="WP_407030550.1">
    <property type="nucleotide sequence ID" value="NZ_JAQGEF010000005.1"/>
</dbReference>
<dbReference type="InterPro" id="IPR016181">
    <property type="entry name" value="Acyl_CoA_acyltransferase"/>
</dbReference>
<evidence type="ECO:0000313" key="2">
    <source>
        <dbReference type="EMBL" id="MDA3614222.1"/>
    </source>
</evidence>
<dbReference type="Proteomes" id="UP001210231">
    <property type="component" value="Unassembled WGS sequence"/>
</dbReference>
<organism evidence="2 3">
    <name type="scientific">Polluticaenibacter yanchengensis</name>
    <dbReference type="NCBI Taxonomy" id="3014562"/>
    <lineage>
        <taxon>Bacteria</taxon>
        <taxon>Pseudomonadati</taxon>
        <taxon>Bacteroidota</taxon>
        <taxon>Chitinophagia</taxon>
        <taxon>Chitinophagales</taxon>
        <taxon>Chitinophagaceae</taxon>
        <taxon>Polluticaenibacter</taxon>
    </lineage>
</organism>
<comment type="caution">
    <text evidence="2">The sequence shown here is derived from an EMBL/GenBank/DDBJ whole genome shotgun (WGS) entry which is preliminary data.</text>
</comment>
<dbReference type="SUPFAM" id="SSF55729">
    <property type="entry name" value="Acyl-CoA N-acyltransferases (Nat)"/>
    <property type="match status" value="1"/>
</dbReference>
<dbReference type="InterPro" id="IPR000182">
    <property type="entry name" value="GNAT_dom"/>
</dbReference>
<dbReference type="EMBL" id="JAQGEF010000005">
    <property type="protein sequence ID" value="MDA3614222.1"/>
    <property type="molecule type" value="Genomic_DNA"/>
</dbReference>